<accession>A0A1H6F8A0</accession>
<proteinExistence type="predicted"/>
<keyword evidence="2" id="KW-1185">Reference proteome</keyword>
<reference evidence="1 2" key="1">
    <citation type="submission" date="2016-10" db="EMBL/GenBank/DDBJ databases">
        <authorList>
            <person name="de Groot N.N."/>
        </authorList>
    </citation>
    <scope>NUCLEOTIDE SEQUENCE [LARGE SCALE GENOMIC DNA]</scope>
    <source>
        <strain evidence="1">MBHS1</strain>
    </source>
</reference>
<evidence type="ECO:0000313" key="1">
    <source>
        <dbReference type="EMBL" id="SEH06352.1"/>
    </source>
</evidence>
<dbReference type="RefSeq" id="WP_103920139.1">
    <property type="nucleotide sequence ID" value="NZ_FMSV02000479.1"/>
</dbReference>
<dbReference type="EMBL" id="FMSV02000479">
    <property type="protein sequence ID" value="SEH06352.1"/>
    <property type="molecule type" value="Genomic_DNA"/>
</dbReference>
<dbReference type="Proteomes" id="UP000236724">
    <property type="component" value="Unassembled WGS sequence"/>
</dbReference>
<organism evidence="1 2">
    <name type="scientific">Candidatus Venteria ishoeyi</name>
    <dbReference type="NCBI Taxonomy" id="1899563"/>
    <lineage>
        <taxon>Bacteria</taxon>
        <taxon>Pseudomonadati</taxon>
        <taxon>Pseudomonadota</taxon>
        <taxon>Gammaproteobacteria</taxon>
        <taxon>Thiotrichales</taxon>
        <taxon>Thiotrichaceae</taxon>
        <taxon>Venteria</taxon>
    </lineage>
</organism>
<evidence type="ECO:0000313" key="2">
    <source>
        <dbReference type="Proteomes" id="UP000236724"/>
    </source>
</evidence>
<name>A0A1H6F8A0_9GAMM</name>
<sequence length="63" mass="7294">MTPTPTRLQLYRQELPRLIEQLRRNDFKLGIAQHIDAQQLLGQLAGQDGLPRHKLDSQKFSLT</sequence>
<gene>
    <name evidence="1" type="ORF">MBHS_02210</name>
</gene>
<protein>
    <submittedName>
        <fullName evidence="1">Uncharacterized protein</fullName>
    </submittedName>
</protein>
<dbReference type="AlphaFoldDB" id="A0A1H6F8A0"/>